<evidence type="ECO:0000313" key="3">
    <source>
        <dbReference type="Proteomes" id="UP000027920"/>
    </source>
</evidence>
<evidence type="ECO:0000256" key="1">
    <source>
        <dbReference type="SAM" id="MobiDB-lite"/>
    </source>
</evidence>
<sequence length="294" mass="31650">MPATTRSKTTQTRLDDFANDDEVTTKGLENRTAKEANNASSASSKAGRSKNSLETGAEKPSKTKKSSTARKRKGVTKNVGGVSSEEEHQPSTTTTGLPAKKQRQQKKISASSDITPGSIVINRAPVLQLWGASVARFLHPDVAWTTCLGIGSQIATLCAISKGRRIGAIEPADADKKAEKKRKTAEGAEGADEDLEVMGFAMHVKDGEVVVQGKPKKANEAQLKGKFGDEGYEAAKLAMAEALKSWKGEEDELDKKAFAMYEHFRPSVQSGQAGWGRKGELSLEKIHESVHRNS</sequence>
<reference evidence="2 3" key="1">
    <citation type="submission" date="2013-03" db="EMBL/GenBank/DDBJ databases">
        <title>The Genome Sequence of Exophiala aquamarina CBS 119918.</title>
        <authorList>
            <consortium name="The Broad Institute Genomics Platform"/>
            <person name="Cuomo C."/>
            <person name="de Hoog S."/>
            <person name="Gorbushina A."/>
            <person name="Walker B."/>
            <person name="Young S.K."/>
            <person name="Zeng Q."/>
            <person name="Gargeya S."/>
            <person name="Fitzgerald M."/>
            <person name="Haas B."/>
            <person name="Abouelleil A."/>
            <person name="Allen A.W."/>
            <person name="Alvarado L."/>
            <person name="Arachchi H.M."/>
            <person name="Berlin A.M."/>
            <person name="Chapman S.B."/>
            <person name="Gainer-Dewar J."/>
            <person name="Goldberg J."/>
            <person name="Griggs A."/>
            <person name="Gujja S."/>
            <person name="Hansen M."/>
            <person name="Howarth C."/>
            <person name="Imamovic A."/>
            <person name="Ireland A."/>
            <person name="Larimer J."/>
            <person name="McCowan C."/>
            <person name="Murphy C."/>
            <person name="Pearson M."/>
            <person name="Poon T.W."/>
            <person name="Priest M."/>
            <person name="Roberts A."/>
            <person name="Saif S."/>
            <person name="Shea T."/>
            <person name="Sisk P."/>
            <person name="Sykes S."/>
            <person name="Wortman J."/>
            <person name="Nusbaum C."/>
            <person name="Birren B."/>
        </authorList>
    </citation>
    <scope>NUCLEOTIDE SEQUENCE [LARGE SCALE GENOMIC DNA]</scope>
    <source>
        <strain evidence="2 3">CBS 119918</strain>
    </source>
</reference>
<evidence type="ECO:0000313" key="2">
    <source>
        <dbReference type="EMBL" id="KEF52914.1"/>
    </source>
</evidence>
<proteinExistence type="predicted"/>
<accession>A0A072NYH4</accession>
<feature type="compositionally biased region" description="Polar residues" evidence="1">
    <location>
        <begin position="1"/>
        <end position="12"/>
    </location>
</feature>
<gene>
    <name evidence="2" type="ORF">A1O9_10820</name>
</gene>
<dbReference type="OrthoDB" id="514070at2759"/>
<organism evidence="2 3">
    <name type="scientific">Exophiala aquamarina CBS 119918</name>
    <dbReference type="NCBI Taxonomy" id="1182545"/>
    <lineage>
        <taxon>Eukaryota</taxon>
        <taxon>Fungi</taxon>
        <taxon>Dikarya</taxon>
        <taxon>Ascomycota</taxon>
        <taxon>Pezizomycotina</taxon>
        <taxon>Eurotiomycetes</taxon>
        <taxon>Chaetothyriomycetidae</taxon>
        <taxon>Chaetothyriales</taxon>
        <taxon>Herpotrichiellaceae</taxon>
        <taxon>Exophiala</taxon>
    </lineage>
</organism>
<dbReference type="VEuPathDB" id="FungiDB:A1O9_10820"/>
<feature type="compositionally biased region" description="Low complexity" evidence="1">
    <location>
        <begin position="35"/>
        <end position="52"/>
    </location>
</feature>
<protein>
    <submittedName>
        <fullName evidence="2">Uncharacterized protein</fullName>
    </submittedName>
</protein>
<dbReference type="Proteomes" id="UP000027920">
    <property type="component" value="Unassembled WGS sequence"/>
</dbReference>
<name>A0A072NYH4_9EURO</name>
<feature type="region of interest" description="Disordered" evidence="1">
    <location>
        <begin position="171"/>
        <end position="190"/>
    </location>
</feature>
<feature type="compositionally biased region" description="Basic residues" evidence="1">
    <location>
        <begin position="62"/>
        <end position="75"/>
    </location>
</feature>
<comment type="caution">
    <text evidence="2">The sequence shown here is derived from an EMBL/GenBank/DDBJ whole genome shotgun (WGS) entry which is preliminary data.</text>
</comment>
<dbReference type="GeneID" id="25285723"/>
<keyword evidence="3" id="KW-1185">Reference proteome</keyword>
<dbReference type="RefSeq" id="XP_013255504.1">
    <property type="nucleotide sequence ID" value="XM_013400050.1"/>
</dbReference>
<dbReference type="EMBL" id="AMGV01000015">
    <property type="protein sequence ID" value="KEF52914.1"/>
    <property type="molecule type" value="Genomic_DNA"/>
</dbReference>
<feature type="region of interest" description="Disordered" evidence="1">
    <location>
        <begin position="1"/>
        <end position="112"/>
    </location>
</feature>
<dbReference type="HOGENOM" id="CLU_066669_0_0_1"/>
<dbReference type="AlphaFoldDB" id="A0A072NYH4"/>